<keyword evidence="2" id="KW-1185">Reference proteome</keyword>
<proteinExistence type="predicted"/>
<evidence type="ECO:0000313" key="1">
    <source>
        <dbReference type="EMBL" id="GDY33669.1"/>
    </source>
</evidence>
<dbReference type="EMBL" id="BJFL01000051">
    <property type="protein sequence ID" value="GDY33669.1"/>
    <property type="molecule type" value="Genomic_DNA"/>
</dbReference>
<sequence>MTETSATKELLRETARRLGTPVWHRVRPHVEAIVARQVEARNRQLLDELRQMSLADEAARAELDRLCGRVAWTENELRRMSAHLAALDERLAAMERPPAVPEQGGADQAEARALIDEIRGEHARVRARLTAIARYEERIGRLEAALAGRDTATHTTG</sequence>
<protein>
    <submittedName>
        <fullName evidence="1">Uncharacterized protein</fullName>
    </submittedName>
</protein>
<gene>
    <name evidence="1" type="ORF">GTS_53020</name>
</gene>
<evidence type="ECO:0000313" key="2">
    <source>
        <dbReference type="Proteomes" id="UP000298860"/>
    </source>
</evidence>
<accession>A0A4D4JHA1</accession>
<dbReference type="RefSeq" id="WP_137816593.1">
    <property type="nucleotide sequence ID" value="NZ_BJFL01000051.1"/>
</dbReference>
<dbReference type="OrthoDB" id="3695911at2"/>
<organism evidence="1 2">
    <name type="scientific">Gandjariella thermophila</name>
    <dbReference type="NCBI Taxonomy" id="1931992"/>
    <lineage>
        <taxon>Bacteria</taxon>
        <taxon>Bacillati</taxon>
        <taxon>Actinomycetota</taxon>
        <taxon>Actinomycetes</taxon>
        <taxon>Pseudonocardiales</taxon>
        <taxon>Pseudonocardiaceae</taxon>
        <taxon>Gandjariella</taxon>
    </lineage>
</organism>
<reference evidence="2" key="1">
    <citation type="submission" date="2019-04" db="EMBL/GenBank/DDBJ databases">
        <title>Draft genome sequence of Pseudonocardiaceae bacterium SL3-2-4.</title>
        <authorList>
            <person name="Ningsih F."/>
            <person name="Yokota A."/>
            <person name="Sakai Y."/>
            <person name="Nanatani K."/>
            <person name="Yabe S."/>
            <person name="Oetari A."/>
            <person name="Sjamsuridzal W."/>
        </authorList>
    </citation>
    <scope>NUCLEOTIDE SEQUENCE [LARGE SCALE GENOMIC DNA]</scope>
    <source>
        <strain evidence="2">SL3-2-4</strain>
    </source>
</reference>
<dbReference type="AlphaFoldDB" id="A0A4D4JHA1"/>
<dbReference type="Proteomes" id="UP000298860">
    <property type="component" value="Unassembled WGS sequence"/>
</dbReference>
<comment type="caution">
    <text evidence="1">The sequence shown here is derived from an EMBL/GenBank/DDBJ whole genome shotgun (WGS) entry which is preliminary data.</text>
</comment>
<name>A0A4D4JHA1_9PSEU</name>